<reference evidence="4" key="2">
    <citation type="submission" date="2025-08" db="UniProtKB">
        <authorList>
            <consortium name="RefSeq"/>
        </authorList>
    </citation>
    <scope>IDENTIFICATION</scope>
    <source>
        <tissue evidence="4">Blood</tissue>
    </source>
</reference>
<accession>A0A3Q7PBF4</accession>
<organism evidence="3 4">
    <name type="scientific">Callorhinus ursinus</name>
    <name type="common">Northern fur seal</name>
    <dbReference type="NCBI Taxonomy" id="34884"/>
    <lineage>
        <taxon>Eukaryota</taxon>
        <taxon>Metazoa</taxon>
        <taxon>Chordata</taxon>
        <taxon>Craniata</taxon>
        <taxon>Vertebrata</taxon>
        <taxon>Euteleostomi</taxon>
        <taxon>Mammalia</taxon>
        <taxon>Eutheria</taxon>
        <taxon>Laurasiatheria</taxon>
        <taxon>Carnivora</taxon>
        <taxon>Caniformia</taxon>
        <taxon>Pinnipedia</taxon>
        <taxon>Otariidae</taxon>
        <taxon>Callorhinus</taxon>
    </lineage>
</organism>
<dbReference type="Gene3D" id="6.10.140.140">
    <property type="match status" value="1"/>
</dbReference>
<evidence type="ECO:0000313" key="4">
    <source>
        <dbReference type="RefSeq" id="XP_025731109.1"/>
    </source>
</evidence>
<proteinExistence type="predicted"/>
<dbReference type="RefSeq" id="XP_025731109.1">
    <property type="nucleotide sequence ID" value="XM_025875324.1"/>
</dbReference>
<evidence type="ECO:0000313" key="3">
    <source>
        <dbReference type="Proteomes" id="UP000286641"/>
    </source>
</evidence>
<dbReference type="Pfam" id="PF01352">
    <property type="entry name" value="KRAB"/>
    <property type="match status" value="1"/>
</dbReference>
<evidence type="ECO:0000259" key="2">
    <source>
        <dbReference type="PROSITE" id="PS50805"/>
    </source>
</evidence>
<dbReference type="SUPFAM" id="SSF109640">
    <property type="entry name" value="KRAB domain (Kruppel-associated box)"/>
    <property type="match status" value="1"/>
</dbReference>
<protein>
    <submittedName>
        <fullName evidence="4">Uncharacterized protein LOC112827036</fullName>
    </submittedName>
</protein>
<dbReference type="Proteomes" id="UP000286641">
    <property type="component" value="Unplaced"/>
</dbReference>
<evidence type="ECO:0000256" key="1">
    <source>
        <dbReference type="SAM" id="MobiDB-lite"/>
    </source>
</evidence>
<dbReference type="InterPro" id="IPR001909">
    <property type="entry name" value="KRAB"/>
</dbReference>
<dbReference type="GO" id="GO:0006355">
    <property type="term" value="P:regulation of DNA-templated transcription"/>
    <property type="evidence" value="ECO:0007669"/>
    <property type="project" value="InterPro"/>
</dbReference>
<dbReference type="InParanoid" id="A0A3Q7PBF4"/>
<name>A0A3Q7PBF4_CALUR</name>
<feature type="region of interest" description="Disordered" evidence="1">
    <location>
        <begin position="113"/>
        <end position="166"/>
    </location>
</feature>
<dbReference type="AlphaFoldDB" id="A0A3Q7PBF4"/>
<gene>
    <name evidence="4" type="primary">LOC112827036</name>
</gene>
<sequence>MPVVHRSCLGTAPAFGDTGNYEKAAGIAAPYGKCSSKRRRPPLGEPWKGGPGAASAHVLILAFRLAPILVLRVLPGTRPAVSSCLGSALTCTSCKVEAQRVQPRVRRRTGRGFRALGGRREGRGGAGPGPWRVGASSPRLPREGVTKRVSAGRGEERREPGWPPVPQASGRALSAAFLCLKKVLCEGERITSGGLVSQLLAHSQEHPKMNKSQRSVSSKDLTVDFTPQEEWQQLCPTRRLLDRAVILENCRQLVSVGEYSFPG</sequence>
<feature type="domain" description="KRAB" evidence="2">
    <location>
        <begin position="216"/>
        <end position="263"/>
    </location>
</feature>
<dbReference type="CDD" id="cd07765">
    <property type="entry name" value="KRAB_A-box"/>
    <property type="match status" value="1"/>
</dbReference>
<dbReference type="PROSITE" id="PS50805">
    <property type="entry name" value="KRAB"/>
    <property type="match status" value="1"/>
</dbReference>
<keyword evidence="3" id="KW-1185">Reference proteome</keyword>
<dbReference type="InterPro" id="IPR036051">
    <property type="entry name" value="KRAB_dom_sf"/>
</dbReference>
<reference key="1">
    <citation type="submission" date="2019-01" db="UniProtKB">
        <authorList>
            <consortium name="RefSeq"/>
        </authorList>
    </citation>
    <scope>IDENTIFICATION</scope>
</reference>